<keyword evidence="7" id="KW-0496">Mitochondrion</keyword>
<sequence length="307" mass="33067">MAHDAAAQTVATPAPKLAQQPKPYPFYLGGVAASIAVLFTHPLDYAKLRLQNSPNKSSTVQVIRSTIAQEGFGALYTGIAASVLRQMTYSLTRFAAYDKLKGYMLQQTGAKPSLSTTIIAAGLAGAAGGIAGNPADIILVRMTGDSFRPPEQRFNYRGPISGLVRVVREEGAGALFRGAGPNTIRAALMNSSQLASYDLFKDMLRRSGYVQDGSLPHYLCASLLSGTVATTICSPADVLRARIMNSRSSSSIPTILHNALRTEGVAFLFRGWVPSWMRLAPQTVILLTVLEKLREFVDMTRALKEKS</sequence>
<evidence type="ECO:0000256" key="4">
    <source>
        <dbReference type="ARBA" id="ARBA00022692"/>
    </source>
</evidence>
<dbReference type="GO" id="GO:0031966">
    <property type="term" value="C:mitochondrial membrane"/>
    <property type="evidence" value="ECO:0007669"/>
    <property type="project" value="UniProtKB-SubCell"/>
</dbReference>
<evidence type="ECO:0000256" key="1">
    <source>
        <dbReference type="ARBA" id="ARBA00004225"/>
    </source>
</evidence>
<evidence type="ECO:0008006" key="13">
    <source>
        <dbReference type="Google" id="ProtNLM"/>
    </source>
</evidence>
<dbReference type="AlphaFoldDB" id="A0AAF0EP22"/>
<evidence type="ECO:0000313" key="11">
    <source>
        <dbReference type="EMBL" id="WFD34218.1"/>
    </source>
</evidence>
<dbReference type="InterPro" id="IPR023395">
    <property type="entry name" value="MCP_dom_sf"/>
</dbReference>
<proteinExistence type="inferred from homology"/>
<keyword evidence="8 9" id="KW-0472">Membrane</keyword>
<feature type="repeat" description="Solcar" evidence="9">
    <location>
        <begin position="20"/>
        <end position="103"/>
    </location>
</feature>
<keyword evidence="4 9" id="KW-0812">Transmembrane</keyword>
<accession>A0AAF0EP22</accession>
<evidence type="ECO:0000256" key="7">
    <source>
        <dbReference type="ARBA" id="ARBA00023128"/>
    </source>
</evidence>
<dbReference type="InterPro" id="IPR050391">
    <property type="entry name" value="Mito_Metabolite_Transporter"/>
</dbReference>
<keyword evidence="12" id="KW-1185">Reference proteome</keyword>
<evidence type="ECO:0000256" key="6">
    <source>
        <dbReference type="ARBA" id="ARBA00022989"/>
    </source>
</evidence>
<evidence type="ECO:0000313" key="12">
    <source>
        <dbReference type="Proteomes" id="UP001219933"/>
    </source>
</evidence>
<dbReference type="GO" id="GO:0055085">
    <property type="term" value="P:transmembrane transport"/>
    <property type="evidence" value="ECO:0007669"/>
    <property type="project" value="InterPro"/>
</dbReference>
<gene>
    <name evidence="11" type="ORF">MCUN1_001055</name>
</gene>
<evidence type="ECO:0000256" key="10">
    <source>
        <dbReference type="RuleBase" id="RU000488"/>
    </source>
</evidence>
<name>A0AAF0EP22_9BASI</name>
<dbReference type="PROSITE" id="PS50920">
    <property type="entry name" value="SOLCAR"/>
    <property type="match status" value="3"/>
</dbReference>
<comment type="similarity">
    <text evidence="2 10">Belongs to the mitochondrial carrier (TC 2.A.29) family.</text>
</comment>
<dbReference type="Gene3D" id="1.50.40.10">
    <property type="entry name" value="Mitochondrial carrier domain"/>
    <property type="match status" value="1"/>
</dbReference>
<feature type="repeat" description="Solcar" evidence="9">
    <location>
        <begin position="213"/>
        <end position="296"/>
    </location>
</feature>
<dbReference type="Proteomes" id="UP001219933">
    <property type="component" value="Chromosome 2"/>
</dbReference>
<keyword evidence="5" id="KW-0677">Repeat</keyword>
<dbReference type="EMBL" id="CP119878">
    <property type="protein sequence ID" value="WFD34218.1"/>
    <property type="molecule type" value="Genomic_DNA"/>
</dbReference>
<dbReference type="SUPFAM" id="SSF103506">
    <property type="entry name" value="Mitochondrial carrier"/>
    <property type="match status" value="1"/>
</dbReference>
<keyword evidence="3 10" id="KW-0813">Transport</keyword>
<evidence type="ECO:0000256" key="8">
    <source>
        <dbReference type="ARBA" id="ARBA00023136"/>
    </source>
</evidence>
<evidence type="ECO:0000256" key="2">
    <source>
        <dbReference type="ARBA" id="ARBA00006375"/>
    </source>
</evidence>
<comment type="subcellular location">
    <subcellularLocation>
        <location evidence="1">Mitochondrion membrane</location>
        <topology evidence="1">Multi-pass membrane protein</topology>
    </subcellularLocation>
</comment>
<evidence type="ECO:0000256" key="9">
    <source>
        <dbReference type="PROSITE-ProRule" id="PRU00282"/>
    </source>
</evidence>
<protein>
    <recommendedName>
        <fullName evidence="13">Mitochondrial dicarboxylate transporter</fullName>
    </recommendedName>
</protein>
<keyword evidence="6" id="KW-1133">Transmembrane helix</keyword>
<organism evidence="11 12">
    <name type="scientific">Malassezia cuniculi</name>
    <dbReference type="NCBI Taxonomy" id="948313"/>
    <lineage>
        <taxon>Eukaryota</taxon>
        <taxon>Fungi</taxon>
        <taxon>Dikarya</taxon>
        <taxon>Basidiomycota</taxon>
        <taxon>Ustilaginomycotina</taxon>
        <taxon>Malasseziomycetes</taxon>
        <taxon>Malasseziales</taxon>
        <taxon>Malasseziaceae</taxon>
        <taxon>Malassezia</taxon>
    </lineage>
</organism>
<evidence type="ECO:0000256" key="5">
    <source>
        <dbReference type="ARBA" id="ARBA00022737"/>
    </source>
</evidence>
<dbReference type="Pfam" id="PF00153">
    <property type="entry name" value="Mito_carr"/>
    <property type="match status" value="3"/>
</dbReference>
<evidence type="ECO:0000256" key="3">
    <source>
        <dbReference type="ARBA" id="ARBA00022448"/>
    </source>
</evidence>
<dbReference type="PRINTS" id="PR00926">
    <property type="entry name" value="MITOCARRIER"/>
</dbReference>
<feature type="repeat" description="Solcar" evidence="9">
    <location>
        <begin position="112"/>
        <end position="203"/>
    </location>
</feature>
<dbReference type="InterPro" id="IPR002067">
    <property type="entry name" value="MCP"/>
</dbReference>
<dbReference type="PANTHER" id="PTHR45618">
    <property type="entry name" value="MITOCHONDRIAL DICARBOXYLATE CARRIER-RELATED"/>
    <property type="match status" value="1"/>
</dbReference>
<dbReference type="InterPro" id="IPR018108">
    <property type="entry name" value="MCP_transmembrane"/>
</dbReference>
<reference evidence="11" key="1">
    <citation type="submission" date="2023-03" db="EMBL/GenBank/DDBJ databases">
        <title>Mating type loci evolution in Malassezia.</title>
        <authorList>
            <person name="Coelho M.A."/>
        </authorList>
    </citation>
    <scope>NUCLEOTIDE SEQUENCE</scope>
    <source>
        <strain evidence="11">CBS 11721</strain>
    </source>
</reference>